<feature type="binding site" evidence="6 7">
    <location>
        <position position="299"/>
    </location>
    <ligand>
        <name>Zn(2+)</name>
        <dbReference type="ChEBI" id="CHEBI:29105"/>
    </ligand>
</feature>
<dbReference type="GO" id="GO:0033528">
    <property type="term" value="P:S-methylmethionine cycle"/>
    <property type="evidence" value="ECO:0007669"/>
    <property type="project" value="TreeGrafter"/>
</dbReference>
<comment type="caution">
    <text evidence="9">The sequence shown here is derived from an EMBL/GenBank/DDBJ whole genome shotgun (WGS) entry which is preliminary data.</text>
</comment>
<dbReference type="GO" id="GO:0032259">
    <property type="term" value="P:methylation"/>
    <property type="evidence" value="ECO:0007669"/>
    <property type="project" value="UniProtKB-KW"/>
</dbReference>
<evidence type="ECO:0000256" key="7">
    <source>
        <dbReference type="PROSITE-ProRule" id="PRU00333"/>
    </source>
</evidence>
<evidence type="ECO:0000259" key="8">
    <source>
        <dbReference type="PROSITE" id="PS50970"/>
    </source>
</evidence>
<evidence type="ECO:0000256" key="6">
    <source>
        <dbReference type="PIRSR" id="PIRSR037505-2"/>
    </source>
</evidence>
<dbReference type="PANTHER" id="PTHR46015:SF1">
    <property type="entry name" value="HOMOCYSTEINE S-METHYLTRANSFERASE-LIKE ISOFORM 1"/>
    <property type="match status" value="1"/>
</dbReference>
<keyword evidence="1 7" id="KW-0489">Methyltransferase</keyword>
<sequence>MSNKQNRSNPIEALLEKQSVVLLDGALATELESYGCDLDDPLWSAKVLLEKPEAIKAVHASYYRAGADISITASYQATIDGFAKRGLSEEEAVTLIRKTVTLAGEARDEVWKENPERPRPLTAASVGPYGAYLADGSEYTGHYGVTDQVLYDFHQPRIQALVEAGADVLAVETLPSLQEAKVIGSILQEYPSASAWISFTLKNGQSISEGTPLKEVAEALEGSSQVAAVGVNCAPLEHAAEALQELGRYSTKPLIVYPNSGEDYNPETKTWHGSTSRLDFHEQSSIWYEYGARLIGGCCRTTPAHIKKLAEMWKS</sequence>
<feature type="binding site" evidence="6 7">
    <location>
        <position position="233"/>
    </location>
    <ligand>
        <name>Zn(2+)</name>
        <dbReference type="ChEBI" id="CHEBI:29105"/>
    </ligand>
</feature>
<dbReference type="SUPFAM" id="SSF82282">
    <property type="entry name" value="Homocysteine S-methyltransferase"/>
    <property type="match status" value="1"/>
</dbReference>
<dbReference type="InterPro" id="IPR036589">
    <property type="entry name" value="HCY_dom_sf"/>
</dbReference>
<keyword evidence="3 6" id="KW-0479">Metal-binding</keyword>
<reference evidence="9 10" key="1">
    <citation type="submission" date="2019-11" db="EMBL/GenBank/DDBJ databases">
        <title>Genome sequences of 17 halophilic strains isolated from different environments.</title>
        <authorList>
            <person name="Furrow R.E."/>
        </authorList>
    </citation>
    <scope>NUCLEOTIDE SEQUENCE [LARGE SCALE GENOMIC DNA]</scope>
    <source>
        <strain evidence="9 10">22511_23_Filter</strain>
    </source>
</reference>
<dbReference type="Pfam" id="PF02574">
    <property type="entry name" value="S-methyl_trans"/>
    <property type="match status" value="1"/>
</dbReference>
<gene>
    <name evidence="9" type="primary">mmuM</name>
    <name evidence="9" type="ORF">GLW04_12980</name>
</gene>
<dbReference type="PROSITE" id="PS50970">
    <property type="entry name" value="HCY"/>
    <property type="match status" value="1"/>
</dbReference>
<keyword evidence="2 7" id="KW-0808">Transferase</keyword>
<dbReference type="PIRSF" id="PIRSF037505">
    <property type="entry name" value="Betaine_HMT"/>
    <property type="match status" value="1"/>
</dbReference>
<feature type="domain" description="Hcy-binding" evidence="8">
    <location>
        <begin position="9"/>
        <end position="313"/>
    </location>
</feature>
<name>A0A845DVI1_9BACI</name>
<organism evidence="9 10">
    <name type="scientific">Halobacillus litoralis</name>
    <dbReference type="NCBI Taxonomy" id="45668"/>
    <lineage>
        <taxon>Bacteria</taxon>
        <taxon>Bacillati</taxon>
        <taxon>Bacillota</taxon>
        <taxon>Bacilli</taxon>
        <taxon>Bacillales</taxon>
        <taxon>Bacillaceae</taxon>
        <taxon>Halobacillus</taxon>
    </lineage>
</organism>
<protein>
    <recommendedName>
        <fullName evidence="5">S-methylmethionine:homocysteine methyltransferase</fullName>
    </recommendedName>
</protein>
<dbReference type="GO" id="GO:0009086">
    <property type="term" value="P:methionine biosynthetic process"/>
    <property type="evidence" value="ECO:0007669"/>
    <property type="project" value="InterPro"/>
</dbReference>
<evidence type="ECO:0000313" key="10">
    <source>
        <dbReference type="Proteomes" id="UP000460949"/>
    </source>
</evidence>
<evidence type="ECO:0000256" key="4">
    <source>
        <dbReference type="ARBA" id="ARBA00022833"/>
    </source>
</evidence>
<dbReference type="FunFam" id="3.20.20.330:FF:000002">
    <property type="entry name" value="Homocysteine S-methyltransferase"/>
    <property type="match status" value="1"/>
</dbReference>
<dbReference type="GO" id="GO:0008270">
    <property type="term" value="F:zinc ion binding"/>
    <property type="evidence" value="ECO:0007669"/>
    <property type="project" value="InterPro"/>
</dbReference>
<dbReference type="RefSeq" id="WP_160837947.1">
    <property type="nucleotide sequence ID" value="NZ_WMET01000003.1"/>
</dbReference>
<dbReference type="PANTHER" id="PTHR46015">
    <property type="entry name" value="ZGC:172121"/>
    <property type="match status" value="1"/>
</dbReference>
<evidence type="ECO:0000256" key="2">
    <source>
        <dbReference type="ARBA" id="ARBA00022679"/>
    </source>
</evidence>
<evidence type="ECO:0000313" key="9">
    <source>
        <dbReference type="EMBL" id="MYL20809.1"/>
    </source>
</evidence>
<evidence type="ECO:0000256" key="1">
    <source>
        <dbReference type="ARBA" id="ARBA00022603"/>
    </source>
</evidence>
<comment type="cofactor">
    <cofactor evidence="6">
        <name>Zn(2+)</name>
        <dbReference type="ChEBI" id="CHEBI:29105"/>
    </cofactor>
    <text evidence="6">Binds 1 zinc ion per subunit.</text>
</comment>
<dbReference type="AlphaFoldDB" id="A0A845DVI1"/>
<dbReference type="InterPro" id="IPR017226">
    <property type="entry name" value="BHMT-like"/>
</dbReference>
<dbReference type="GO" id="GO:0008898">
    <property type="term" value="F:S-adenosylmethionine-homocysteine S-methyltransferase activity"/>
    <property type="evidence" value="ECO:0007669"/>
    <property type="project" value="TreeGrafter"/>
</dbReference>
<feature type="binding site" evidence="6 7">
    <location>
        <position position="298"/>
    </location>
    <ligand>
        <name>Zn(2+)</name>
        <dbReference type="ChEBI" id="CHEBI:29105"/>
    </ligand>
</feature>
<keyword evidence="4 6" id="KW-0862">Zinc</keyword>
<accession>A0A845DVI1</accession>
<evidence type="ECO:0000256" key="5">
    <source>
        <dbReference type="ARBA" id="ARBA00076752"/>
    </source>
</evidence>
<dbReference type="Proteomes" id="UP000460949">
    <property type="component" value="Unassembled WGS sequence"/>
</dbReference>
<proteinExistence type="predicted"/>
<dbReference type="InterPro" id="IPR051486">
    <property type="entry name" value="Hcy_S-methyltransferase"/>
</dbReference>
<dbReference type="InterPro" id="IPR003726">
    <property type="entry name" value="HCY_dom"/>
</dbReference>
<evidence type="ECO:0000256" key="3">
    <source>
        <dbReference type="ARBA" id="ARBA00022723"/>
    </source>
</evidence>
<dbReference type="NCBIfam" id="NF007020">
    <property type="entry name" value="PRK09485.1"/>
    <property type="match status" value="1"/>
</dbReference>
<dbReference type="Gene3D" id="3.20.20.330">
    <property type="entry name" value="Homocysteine-binding-like domain"/>
    <property type="match status" value="1"/>
</dbReference>
<dbReference type="EMBL" id="WMET01000003">
    <property type="protein sequence ID" value="MYL20809.1"/>
    <property type="molecule type" value="Genomic_DNA"/>
</dbReference>